<evidence type="ECO:0000313" key="2">
    <source>
        <dbReference type="EMBL" id="GAA0154509.1"/>
    </source>
</evidence>
<reference evidence="2 3" key="1">
    <citation type="submission" date="2024-01" db="EMBL/GenBank/DDBJ databases">
        <title>The complete chloroplast genome sequence of Lithospermum erythrorhizon: insights into the phylogenetic relationship among Boraginaceae species and the maternal lineages of purple gromwells.</title>
        <authorList>
            <person name="Okada T."/>
            <person name="Watanabe K."/>
        </authorList>
    </citation>
    <scope>NUCLEOTIDE SEQUENCE [LARGE SCALE GENOMIC DNA]</scope>
</reference>
<evidence type="ECO:0000256" key="1">
    <source>
        <dbReference type="SAM" id="MobiDB-lite"/>
    </source>
</evidence>
<accession>A0AAV3PSK4</accession>
<comment type="caution">
    <text evidence="2">The sequence shown here is derived from an EMBL/GenBank/DDBJ whole genome shotgun (WGS) entry which is preliminary data.</text>
</comment>
<evidence type="ECO:0000313" key="3">
    <source>
        <dbReference type="Proteomes" id="UP001454036"/>
    </source>
</evidence>
<name>A0AAV3PSK4_LITER</name>
<feature type="region of interest" description="Disordered" evidence="1">
    <location>
        <begin position="1"/>
        <end position="24"/>
    </location>
</feature>
<feature type="compositionally biased region" description="Polar residues" evidence="1">
    <location>
        <begin position="1"/>
        <end position="11"/>
    </location>
</feature>
<dbReference type="AlphaFoldDB" id="A0AAV3PSK4"/>
<sequence length="227" mass="24664">MVKTCSGATSRSSKREHSVVGGEGITQVLPIVDDTGKRQKPSYDSLENVGSTNTLIRTSEGGDKVDMPINRVDIDVGVDVNHHDDDNARGDKVVTLEKVSGCHMGMGVNSSVEHTSDETSYKYAKTHTFIDPTIAGILADLKGTKPEVDVDSLMENQDDDVVVVSYITSKSRRRTRVSVAALEKKRAALGSGGVDVEAAEEPEKAVDVEELERLSEKKKVPRKARQR</sequence>
<dbReference type="Proteomes" id="UP001454036">
    <property type="component" value="Unassembled WGS sequence"/>
</dbReference>
<protein>
    <submittedName>
        <fullName evidence="2">Uncharacterized protein</fullName>
    </submittedName>
</protein>
<keyword evidence="3" id="KW-1185">Reference proteome</keyword>
<feature type="compositionally biased region" description="Basic and acidic residues" evidence="1">
    <location>
        <begin position="201"/>
        <end position="218"/>
    </location>
</feature>
<gene>
    <name evidence="2" type="ORF">LIER_12467</name>
</gene>
<feature type="region of interest" description="Disordered" evidence="1">
    <location>
        <begin position="190"/>
        <end position="227"/>
    </location>
</feature>
<dbReference type="EMBL" id="BAABME010002412">
    <property type="protein sequence ID" value="GAA0154509.1"/>
    <property type="molecule type" value="Genomic_DNA"/>
</dbReference>
<organism evidence="2 3">
    <name type="scientific">Lithospermum erythrorhizon</name>
    <name type="common">Purple gromwell</name>
    <name type="synonym">Lithospermum officinale var. erythrorhizon</name>
    <dbReference type="NCBI Taxonomy" id="34254"/>
    <lineage>
        <taxon>Eukaryota</taxon>
        <taxon>Viridiplantae</taxon>
        <taxon>Streptophyta</taxon>
        <taxon>Embryophyta</taxon>
        <taxon>Tracheophyta</taxon>
        <taxon>Spermatophyta</taxon>
        <taxon>Magnoliopsida</taxon>
        <taxon>eudicotyledons</taxon>
        <taxon>Gunneridae</taxon>
        <taxon>Pentapetalae</taxon>
        <taxon>asterids</taxon>
        <taxon>lamiids</taxon>
        <taxon>Boraginales</taxon>
        <taxon>Boraginaceae</taxon>
        <taxon>Boraginoideae</taxon>
        <taxon>Lithospermeae</taxon>
        <taxon>Lithospermum</taxon>
    </lineage>
</organism>
<proteinExistence type="predicted"/>